<comment type="caution">
    <text evidence="2">The sequence shown here is derived from an EMBL/GenBank/DDBJ whole genome shotgun (WGS) entry which is preliminary data.</text>
</comment>
<dbReference type="AlphaFoldDB" id="A0A2S6BU24"/>
<feature type="compositionally biased region" description="Polar residues" evidence="1">
    <location>
        <begin position="1"/>
        <end position="33"/>
    </location>
</feature>
<feature type="region of interest" description="Disordered" evidence="1">
    <location>
        <begin position="1"/>
        <end position="286"/>
    </location>
</feature>
<dbReference type="EMBL" id="PNEN01001770">
    <property type="protein sequence ID" value="PPJ50965.1"/>
    <property type="molecule type" value="Genomic_DNA"/>
</dbReference>
<evidence type="ECO:0000313" key="2">
    <source>
        <dbReference type="EMBL" id="PPJ50965.1"/>
    </source>
</evidence>
<feature type="compositionally biased region" description="Basic and acidic residues" evidence="1">
    <location>
        <begin position="201"/>
        <end position="217"/>
    </location>
</feature>
<evidence type="ECO:0000256" key="1">
    <source>
        <dbReference type="SAM" id="MobiDB-lite"/>
    </source>
</evidence>
<keyword evidence="3" id="KW-1185">Reference proteome</keyword>
<feature type="compositionally biased region" description="Basic and acidic residues" evidence="1">
    <location>
        <begin position="87"/>
        <end position="105"/>
    </location>
</feature>
<dbReference type="Proteomes" id="UP000237631">
    <property type="component" value="Unassembled WGS sequence"/>
</dbReference>
<feature type="compositionally biased region" description="Basic and acidic residues" evidence="1">
    <location>
        <begin position="139"/>
        <end position="159"/>
    </location>
</feature>
<dbReference type="STRING" id="357750.A0A2S6BU24"/>
<gene>
    <name evidence="2" type="ORF">CBER1_06828</name>
</gene>
<accession>A0A2S6BU24</accession>
<name>A0A2S6BU24_9PEZI</name>
<feature type="compositionally biased region" description="Low complexity" evidence="1">
    <location>
        <begin position="172"/>
        <end position="199"/>
    </location>
</feature>
<feature type="compositionally biased region" description="Low complexity" evidence="1">
    <location>
        <begin position="63"/>
        <end position="85"/>
    </location>
</feature>
<evidence type="ECO:0000313" key="3">
    <source>
        <dbReference type="Proteomes" id="UP000237631"/>
    </source>
</evidence>
<feature type="compositionally biased region" description="Low complexity" evidence="1">
    <location>
        <begin position="255"/>
        <end position="286"/>
    </location>
</feature>
<protein>
    <submittedName>
        <fullName evidence="2">Uncharacterized protein</fullName>
    </submittedName>
</protein>
<organism evidence="2 3">
    <name type="scientific">Cercospora berteroae</name>
    <dbReference type="NCBI Taxonomy" id="357750"/>
    <lineage>
        <taxon>Eukaryota</taxon>
        <taxon>Fungi</taxon>
        <taxon>Dikarya</taxon>
        <taxon>Ascomycota</taxon>
        <taxon>Pezizomycotina</taxon>
        <taxon>Dothideomycetes</taxon>
        <taxon>Dothideomycetidae</taxon>
        <taxon>Mycosphaerellales</taxon>
        <taxon>Mycosphaerellaceae</taxon>
        <taxon>Cercospora</taxon>
    </lineage>
</organism>
<feature type="compositionally biased region" description="Basic and acidic residues" evidence="1">
    <location>
        <begin position="34"/>
        <end position="53"/>
    </location>
</feature>
<proteinExistence type="predicted"/>
<reference evidence="3" key="1">
    <citation type="journal article" date="2017" name="bioRxiv">
        <title>Conservation of a gene cluster reveals novel cercosporin biosynthetic mechanisms and extends production to the genus Colletotrichum.</title>
        <authorList>
            <person name="de Jonge R."/>
            <person name="Ebert M.K."/>
            <person name="Huitt-Roehl C.R."/>
            <person name="Pal P."/>
            <person name="Suttle J.C."/>
            <person name="Spanner R.E."/>
            <person name="Neubauer J.D."/>
            <person name="Jurick W.M.II."/>
            <person name="Stott K.A."/>
            <person name="Secor G.A."/>
            <person name="Thomma B.P.H.J."/>
            <person name="Van de Peer Y."/>
            <person name="Townsend C.A."/>
            <person name="Bolton M.D."/>
        </authorList>
    </citation>
    <scope>NUCLEOTIDE SEQUENCE [LARGE SCALE GENOMIC DNA]</scope>
    <source>
        <strain evidence="3">CBS538.71</strain>
    </source>
</reference>
<feature type="compositionally biased region" description="Low complexity" evidence="1">
    <location>
        <begin position="116"/>
        <end position="137"/>
    </location>
</feature>
<sequence length="286" mass="30014">MAELSGTTSGPGWGNKTSGTENLLSSDNYNDNRNLTEKAKDKLSSDRTDRPDDPVSGTNYGQSDSYGSGNNTSSYGDSSYGGNDNRGLADKAKDKLSSDRSDRPDNPVTGRNFDQDTSSSSYGSGNNTSSYGDSSYGRIDNRGLADKAKDKLSSDRSDQPDNPVTGRNFDQDTSSSTGYGSGNNNNSSSNYGSSGNNDNRGIGEKIKDKLSNKRSDQPDDPISGTNYGEDSGRGSSGSGGGLLDKVKQKIGGSGNNRNDNDSYGSSGNTYGGSDSYGSGNNNDRNY</sequence>
<dbReference type="OrthoDB" id="3650983at2759"/>